<accession>A0AAN9LMP4</accession>
<dbReference type="AlphaFoldDB" id="A0AAN9LMP4"/>
<gene>
    <name evidence="2" type="ORF">VNO77_19528</name>
    <name evidence="3" type="ORF">VNO77_19529</name>
</gene>
<dbReference type="EMBL" id="JAYMYQ010000004">
    <property type="protein sequence ID" value="KAK7338894.1"/>
    <property type="molecule type" value="Genomic_DNA"/>
</dbReference>
<organism evidence="3 4">
    <name type="scientific">Canavalia gladiata</name>
    <name type="common">Sword bean</name>
    <name type="synonym">Dolichos gladiatus</name>
    <dbReference type="NCBI Taxonomy" id="3824"/>
    <lineage>
        <taxon>Eukaryota</taxon>
        <taxon>Viridiplantae</taxon>
        <taxon>Streptophyta</taxon>
        <taxon>Embryophyta</taxon>
        <taxon>Tracheophyta</taxon>
        <taxon>Spermatophyta</taxon>
        <taxon>Magnoliopsida</taxon>
        <taxon>eudicotyledons</taxon>
        <taxon>Gunneridae</taxon>
        <taxon>Pentapetalae</taxon>
        <taxon>rosids</taxon>
        <taxon>fabids</taxon>
        <taxon>Fabales</taxon>
        <taxon>Fabaceae</taxon>
        <taxon>Papilionoideae</taxon>
        <taxon>50 kb inversion clade</taxon>
        <taxon>NPAAA clade</taxon>
        <taxon>indigoferoid/millettioid clade</taxon>
        <taxon>Phaseoleae</taxon>
        <taxon>Canavalia</taxon>
    </lineage>
</organism>
<dbReference type="EMBL" id="JAYMYQ010000004">
    <property type="protein sequence ID" value="KAK7338895.1"/>
    <property type="molecule type" value="Genomic_DNA"/>
</dbReference>
<keyword evidence="4" id="KW-1185">Reference proteome</keyword>
<sequence>MHEKKLSMANWSGHVLGGENKFTNTEQESIMQSSQLITNDSCSAITPQPFTKKRMCSPSPLTDISNSKHLLVPFSRSVQKTIPLPLNQTDIDSTIMTDVNSTPGDVVSNDEDVGPFVEHVNV</sequence>
<evidence type="ECO:0000256" key="1">
    <source>
        <dbReference type="SAM" id="MobiDB-lite"/>
    </source>
</evidence>
<evidence type="ECO:0000313" key="3">
    <source>
        <dbReference type="EMBL" id="KAK7338895.1"/>
    </source>
</evidence>
<name>A0AAN9LMP4_CANGL</name>
<proteinExistence type="predicted"/>
<dbReference type="Proteomes" id="UP001367508">
    <property type="component" value="Unassembled WGS sequence"/>
</dbReference>
<evidence type="ECO:0000313" key="4">
    <source>
        <dbReference type="Proteomes" id="UP001367508"/>
    </source>
</evidence>
<evidence type="ECO:0000313" key="2">
    <source>
        <dbReference type="EMBL" id="KAK7338894.1"/>
    </source>
</evidence>
<protein>
    <submittedName>
        <fullName evidence="3">Uncharacterized protein</fullName>
    </submittedName>
</protein>
<reference evidence="3 4" key="1">
    <citation type="submission" date="2024-01" db="EMBL/GenBank/DDBJ databases">
        <title>The genomes of 5 underutilized Papilionoideae crops provide insights into root nodulation and disease resistanc.</title>
        <authorList>
            <person name="Jiang F."/>
        </authorList>
    </citation>
    <scope>NUCLEOTIDE SEQUENCE [LARGE SCALE GENOMIC DNA]</scope>
    <source>
        <strain evidence="3">LVBAO_FW01</strain>
        <tissue evidence="3">Leaves</tissue>
    </source>
</reference>
<comment type="caution">
    <text evidence="3">The sequence shown here is derived from an EMBL/GenBank/DDBJ whole genome shotgun (WGS) entry which is preliminary data.</text>
</comment>
<feature type="region of interest" description="Disordered" evidence="1">
    <location>
        <begin position="95"/>
        <end position="114"/>
    </location>
</feature>